<dbReference type="AlphaFoldDB" id="A0A182FRV2"/>
<dbReference type="VEuPathDB" id="VectorBase:AALB20_035681"/>
<dbReference type="Proteomes" id="UP000069272">
    <property type="component" value="Chromosome 2R"/>
</dbReference>
<proteinExistence type="predicted"/>
<protein>
    <submittedName>
        <fullName evidence="1">Uncharacterized protein</fullName>
    </submittedName>
</protein>
<organism evidence="1 2">
    <name type="scientific">Anopheles albimanus</name>
    <name type="common">New world malaria mosquito</name>
    <dbReference type="NCBI Taxonomy" id="7167"/>
    <lineage>
        <taxon>Eukaryota</taxon>
        <taxon>Metazoa</taxon>
        <taxon>Ecdysozoa</taxon>
        <taxon>Arthropoda</taxon>
        <taxon>Hexapoda</taxon>
        <taxon>Insecta</taxon>
        <taxon>Pterygota</taxon>
        <taxon>Neoptera</taxon>
        <taxon>Endopterygota</taxon>
        <taxon>Diptera</taxon>
        <taxon>Nematocera</taxon>
        <taxon>Culicoidea</taxon>
        <taxon>Culicidae</taxon>
        <taxon>Anophelinae</taxon>
        <taxon>Anopheles</taxon>
    </lineage>
</organism>
<dbReference type="EnsemblMetazoa" id="AALB009278-RA">
    <property type="protein sequence ID" value="AALB009278-PA"/>
    <property type="gene ID" value="AALB009278"/>
</dbReference>
<keyword evidence="2" id="KW-1185">Reference proteome</keyword>
<evidence type="ECO:0000313" key="2">
    <source>
        <dbReference type="Proteomes" id="UP000069272"/>
    </source>
</evidence>
<dbReference type="VEuPathDB" id="VectorBase:AALB009278"/>
<name>A0A182FRV2_ANOAL</name>
<sequence length="331" mass="37701">MEKFKEELEENGLKMMLLLDERTKLTNVHIKLHVPEIINRHVHVKTKYMHVYHPKKIVQEYPPSLQEPHMTDPGTWMPSAAIPTNLATSPSSALSSSSGSSAMAAAAAAATLSSMVQDKLSKQIAQELMMRYRNMETPTSHGLSGATSTDLRESFDPEYLRDYYRQQKKLSDQLMIQEAMQLPNFAQTKYLSDMGYNWDKSFGVKSMADSKHSTVKKSKKKKAYGVILLCTTTCNMNQYTKFMVLLVILFGSVLCCESAISGDRLVFHVPINYKNVHMTKTRIKPVHHRTFQKTDFKVLGYSTDKQVPVYGMESMPMTPMEYFTKMQILRG</sequence>
<evidence type="ECO:0000313" key="1">
    <source>
        <dbReference type="EnsemblMetazoa" id="AALB009278-PA"/>
    </source>
</evidence>
<reference evidence="1 2" key="1">
    <citation type="journal article" date="2017" name="G3 (Bethesda)">
        <title>The Physical Genome Mapping of Anopheles albimanus Corrected Scaffold Misassemblies and Identified Interarm Rearrangements in Genus Anopheles.</title>
        <authorList>
            <person name="Artemov G.N."/>
            <person name="Peery A.N."/>
            <person name="Jiang X."/>
            <person name="Tu Z."/>
            <person name="Stegniy V.N."/>
            <person name="Sharakhova M.V."/>
            <person name="Sharakhov I.V."/>
        </authorList>
    </citation>
    <scope>NUCLEOTIDE SEQUENCE [LARGE SCALE GENOMIC DNA]</scope>
    <source>
        <strain evidence="1 2">ALBI9_A</strain>
    </source>
</reference>
<accession>A0A182FRV2</accession>
<reference evidence="1" key="2">
    <citation type="submission" date="2022-08" db="UniProtKB">
        <authorList>
            <consortium name="EnsemblMetazoa"/>
        </authorList>
    </citation>
    <scope>IDENTIFICATION</scope>
    <source>
        <strain evidence="1">STECLA/ALBI9_A</strain>
    </source>
</reference>